<feature type="region of interest" description="Disordered" evidence="1">
    <location>
        <begin position="578"/>
        <end position="608"/>
    </location>
</feature>
<feature type="compositionally biased region" description="Polar residues" evidence="1">
    <location>
        <begin position="636"/>
        <end position="651"/>
    </location>
</feature>
<keyword evidence="3" id="KW-1185">Reference proteome</keyword>
<feature type="region of interest" description="Disordered" evidence="1">
    <location>
        <begin position="622"/>
        <end position="666"/>
    </location>
</feature>
<gene>
    <name evidence="2" type="ORF">PLICRDRAFT_58595</name>
</gene>
<name>A0A0C9SPU2_PLICR</name>
<feature type="region of interest" description="Disordered" evidence="1">
    <location>
        <begin position="35"/>
        <end position="60"/>
    </location>
</feature>
<sequence>MPRRMAKINETDNQRWCESCGAYCESRGFSKHVANHRRDEHAEEQIRKQKRRKTHHPTGDGAIYAIIPHPHDPDPNQDRRVINLDDGVNPVDCHDSAFDSAPVTAPRLPAKPWAPFRTLADVEYTEGAVKHGLRQPLVNDQLRRMHHGSWAPSGTNITIRHYNDMQKSLKAAREYGVKFNVGKVSAVYKGVEHTFEFRYRNIWDWVKTLVKDPTLAPVTHWYPVKKYIHQGGLITRLYDEPHTAQKWYRVQDTLPQYPGMQHVFLPLMFWLDKGNMSKRVHMHPMIVRAAWLPGPIRNASGNGGGVLVGYMPIIEDPEDPSDRNDASKLAFVSSCALAACRAALANYPCPRCLVHKNDLDKITRSFSPRTVPDMIQTYRDALAAGTKTERENILRRKGLHATKNAFWDLPNSDPYSGISYDTLHADDVGKGGKHLIPEVKKVLGERRCNGQFKQNMQRVPRWRGVKHINDVTGSDYADGQYHLDTLRCILPCIVQLLPRNDPLVHCLRAYIRFRVMISLRCISEAQIERLKGYIKDYEEACNAYSRAYGKDFKFPKQHHTPHVLEDLVEKGATYNYSARPGEGFHQEARDDYDHTNNKNGDPQMTRIDENKEVVAAIRMAIDESKKQEQHRRMQDDSSASATESGPSVHAQNDTRDDDDSGRDPGLHWALGARLPLTDSLSLEASMKSVPGFGGFDKRLRTFLEENSHQILTLTVFQIRPYKCLYLKYQSLEDWTEGCDILRCSEEFHTRERHDCVLVNIELPGLTCARLRGLFSGFP</sequence>
<evidence type="ECO:0000313" key="3">
    <source>
        <dbReference type="Proteomes" id="UP000053263"/>
    </source>
</evidence>
<feature type="compositionally biased region" description="Basic and acidic residues" evidence="1">
    <location>
        <begin position="622"/>
        <end position="635"/>
    </location>
</feature>
<dbReference type="Pfam" id="PF18759">
    <property type="entry name" value="Plavaka"/>
    <property type="match status" value="2"/>
</dbReference>
<proteinExistence type="predicted"/>
<reference evidence="2 3" key="1">
    <citation type="submission" date="2014-06" db="EMBL/GenBank/DDBJ databases">
        <title>Evolutionary Origins and Diversification of the Mycorrhizal Mutualists.</title>
        <authorList>
            <consortium name="DOE Joint Genome Institute"/>
            <consortium name="Mycorrhizal Genomics Consortium"/>
            <person name="Kohler A."/>
            <person name="Kuo A."/>
            <person name="Nagy L.G."/>
            <person name="Floudas D."/>
            <person name="Copeland A."/>
            <person name="Barry K.W."/>
            <person name="Cichocki N."/>
            <person name="Veneault-Fourrey C."/>
            <person name="LaButti K."/>
            <person name="Lindquist E.A."/>
            <person name="Lipzen A."/>
            <person name="Lundell T."/>
            <person name="Morin E."/>
            <person name="Murat C."/>
            <person name="Riley R."/>
            <person name="Ohm R."/>
            <person name="Sun H."/>
            <person name="Tunlid A."/>
            <person name="Henrissat B."/>
            <person name="Grigoriev I.V."/>
            <person name="Hibbett D.S."/>
            <person name="Martin F."/>
        </authorList>
    </citation>
    <scope>NUCLEOTIDE SEQUENCE [LARGE SCALE GENOMIC DNA]</scope>
    <source>
        <strain evidence="2 3">FD-325 SS-3</strain>
    </source>
</reference>
<dbReference type="InterPro" id="IPR041078">
    <property type="entry name" value="Plavaka"/>
</dbReference>
<protein>
    <submittedName>
        <fullName evidence="2">Uncharacterized protein</fullName>
    </submittedName>
</protein>
<feature type="compositionally biased region" description="Basic and acidic residues" evidence="1">
    <location>
        <begin position="36"/>
        <end position="47"/>
    </location>
</feature>
<dbReference type="AlphaFoldDB" id="A0A0C9SPU2"/>
<dbReference type="Proteomes" id="UP000053263">
    <property type="component" value="Unassembled WGS sequence"/>
</dbReference>
<evidence type="ECO:0000256" key="1">
    <source>
        <dbReference type="SAM" id="MobiDB-lite"/>
    </source>
</evidence>
<dbReference type="OrthoDB" id="3239511at2759"/>
<feature type="compositionally biased region" description="Basic and acidic residues" evidence="1">
    <location>
        <begin position="582"/>
        <end position="596"/>
    </location>
</feature>
<accession>A0A0C9SPU2</accession>
<evidence type="ECO:0000313" key="2">
    <source>
        <dbReference type="EMBL" id="KII82987.1"/>
    </source>
</evidence>
<organism evidence="2 3">
    <name type="scientific">Plicaturopsis crispa FD-325 SS-3</name>
    <dbReference type="NCBI Taxonomy" id="944288"/>
    <lineage>
        <taxon>Eukaryota</taxon>
        <taxon>Fungi</taxon>
        <taxon>Dikarya</taxon>
        <taxon>Basidiomycota</taxon>
        <taxon>Agaricomycotina</taxon>
        <taxon>Agaricomycetes</taxon>
        <taxon>Agaricomycetidae</taxon>
        <taxon>Amylocorticiales</taxon>
        <taxon>Amylocorticiaceae</taxon>
        <taxon>Plicatura</taxon>
        <taxon>Plicaturopsis crispa</taxon>
    </lineage>
</organism>
<dbReference type="EMBL" id="KN832590">
    <property type="protein sequence ID" value="KII82987.1"/>
    <property type="molecule type" value="Genomic_DNA"/>
</dbReference>
<dbReference type="HOGENOM" id="CLU_009122_0_0_1"/>